<protein>
    <submittedName>
        <fullName evidence="1">Uncharacterized protein</fullName>
    </submittedName>
</protein>
<dbReference type="EMBL" id="JAWLUP010000271">
    <property type="protein sequence ID" value="MDV7269002.1"/>
    <property type="molecule type" value="Genomic_DNA"/>
</dbReference>
<dbReference type="InterPro" id="IPR036291">
    <property type="entry name" value="NAD(P)-bd_dom_sf"/>
</dbReference>
<dbReference type="SUPFAM" id="SSF51735">
    <property type="entry name" value="NAD(P)-binding Rossmann-fold domains"/>
    <property type="match status" value="1"/>
</dbReference>
<dbReference type="Proteomes" id="UP001185863">
    <property type="component" value="Unassembled WGS sequence"/>
</dbReference>
<reference evidence="1" key="1">
    <citation type="submission" date="2023-10" db="EMBL/GenBank/DDBJ databases">
        <title>Development of a sustainable strategy for remediation of hydrocarbon-contaminated territories based on the waste exchange concept.</title>
        <authorList>
            <person name="Krivoruchko A."/>
        </authorList>
    </citation>
    <scope>NUCLEOTIDE SEQUENCE</scope>
    <source>
        <strain evidence="1">IEGM 68</strain>
    </source>
</reference>
<dbReference type="PANTHER" id="PTHR43162:SF1">
    <property type="entry name" value="PRESTALK A DIFFERENTIATION PROTEIN A"/>
    <property type="match status" value="1"/>
</dbReference>
<evidence type="ECO:0000313" key="2">
    <source>
        <dbReference type="Proteomes" id="UP001185863"/>
    </source>
</evidence>
<sequence>MVEPVDGMNAVYFAYPVNSGIVPAAANLASAIRAGADVPRVVVMSMAPASPDSPSHLGRAQALAEEILTWSGLDPIVLRVAGFFHENVEVMHGDTIRDAGIIRNNFGEGSVPWIGARDAADVGVAAIIDPQLFGGGNIHYPPGAELLNHGDIAAILTTELEKEVTFETVDR</sequence>
<gene>
    <name evidence="1" type="ORF">R4315_31275</name>
</gene>
<evidence type="ECO:0000313" key="1">
    <source>
        <dbReference type="EMBL" id="MDV7269002.1"/>
    </source>
</evidence>
<dbReference type="RefSeq" id="WP_213575129.1">
    <property type="nucleotide sequence ID" value="NZ_JAWLUP010000271.1"/>
</dbReference>
<proteinExistence type="predicted"/>
<dbReference type="AlphaFoldDB" id="A0AAE5A9M8"/>
<dbReference type="Gene3D" id="3.40.50.720">
    <property type="entry name" value="NAD(P)-binding Rossmann-like Domain"/>
    <property type="match status" value="1"/>
</dbReference>
<accession>A0AAE5A9M8</accession>
<dbReference type="InterPro" id="IPR051604">
    <property type="entry name" value="Ergot_Alk_Oxidoreductase"/>
</dbReference>
<comment type="caution">
    <text evidence="1">The sequence shown here is derived from an EMBL/GenBank/DDBJ whole genome shotgun (WGS) entry which is preliminary data.</text>
</comment>
<organism evidence="1 2">
    <name type="scientific">Rhodococcus oxybenzonivorans</name>
    <dbReference type="NCBI Taxonomy" id="1990687"/>
    <lineage>
        <taxon>Bacteria</taxon>
        <taxon>Bacillati</taxon>
        <taxon>Actinomycetota</taxon>
        <taxon>Actinomycetes</taxon>
        <taxon>Mycobacteriales</taxon>
        <taxon>Nocardiaceae</taxon>
        <taxon>Rhodococcus</taxon>
    </lineage>
</organism>
<dbReference type="Gene3D" id="3.90.25.10">
    <property type="entry name" value="UDP-galactose 4-epimerase, domain 1"/>
    <property type="match status" value="1"/>
</dbReference>
<name>A0AAE5A9M8_9NOCA</name>
<dbReference type="PANTHER" id="PTHR43162">
    <property type="match status" value="1"/>
</dbReference>